<dbReference type="EMBL" id="CM034401">
    <property type="protein sequence ID" value="KAJ0175500.1"/>
    <property type="molecule type" value="Genomic_DNA"/>
</dbReference>
<reference evidence="1 2" key="1">
    <citation type="journal article" date="2021" name="Front. Genet.">
        <title>Chromosome-Level Genome Assembly Reveals Significant Gene Expansion in the Toll and IMD Signaling Pathways of Dendrolimus kikuchii.</title>
        <authorList>
            <person name="Zhou J."/>
            <person name="Wu P."/>
            <person name="Xiong Z."/>
            <person name="Liu N."/>
            <person name="Zhao N."/>
            <person name="Ji M."/>
            <person name="Qiu Y."/>
            <person name="Yang B."/>
        </authorList>
    </citation>
    <scope>NUCLEOTIDE SEQUENCE [LARGE SCALE GENOMIC DNA]</scope>
    <source>
        <strain evidence="1">Ann1</strain>
    </source>
</reference>
<proteinExistence type="predicted"/>
<organism evidence="1 2">
    <name type="scientific">Dendrolimus kikuchii</name>
    <dbReference type="NCBI Taxonomy" id="765133"/>
    <lineage>
        <taxon>Eukaryota</taxon>
        <taxon>Metazoa</taxon>
        <taxon>Ecdysozoa</taxon>
        <taxon>Arthropoda</taxon>
        <taxon>Hexapoda</taxon>
        <taxon>Insecta</taxon>
        <taxon>Pterygota</taxon>
        <taxon>Neoptera</taxon>
        <taxon>Endopterygota</taxon>
        <taxon>Lepidoptera</taxon>
        <taxon>Glossata</taxon>
        <taxon>Ditrysia</taxon>
        <taxon>Bombycoidea</taxon>
        <taxon>Lasiocampidae</taxon>
        <taxon>Dendrolimus</taxon>
    </lineage>
</organism>
<protein>
    <submittedName>
        <fullName evidence="1">Uncharacterized protein</fullName>
    </submittedName>
</protein>
<evidence type="ECO:0000313" key="2">
    <source>
        <dbReference type="Proteomes" id="UP000824533"/>
    </source>
</evidence>
<sequence>MKHLFKYTLVYIISQLLLLNAYKIKLEDEFATVEDEDDNYLLDAIPDTLSLDNVRNGRILWPNPVNNLSKAATRAKLPTKTDEEENDRRKRFLFWSYPQSPIVDMFMQSAAINYVPQNARDPFDFLRDNYPLPKGYTNQLDEYDYVIIGGGTAGSVVAARLSEDKPRASVLVIEAGKPEMVLSDIPALAQYLQLTDYTWPYSAQHQTGVCLGSEEQRCYWPRGKALGGTSVTNFMLYTRGRPQDWDRIAAAGNYGWSHDDILKYYIKIERTEVKKYKNASYRGRDGPLTIENVPFRTGLVEAFLQAGRNLGHPTVDYNSPNELGFGYIQTTTNKGHRMSAAKAYLHPIKRRKNLHILTEARATKIIIEPTTKRAYAVEYIKDDIKHTVRCRREIVLSAGPIASPQLLMLSGVGPEDHLKILGIPVMSNRPVGRTLYDHISFPGVIFRLNTTNASLLEPKIATLPNLMQWLQFGDGLMTTPGAVEAIGYIKTAISDDPEPVPDIELISMGGSFTLDAGGNIRKAWKITDKTYYTSYGSLSGLDTWSALPMLLHPKSKGYLELRDTNPLSHPKLYARYLTEPQDMATMIEAIKYIIKLGESEPFKKYGPVLHQAEFPSCQTYDFGSDAYWECALRTMVISLHHQVATCKMGTADDPSAVVDPELRVYGVEGLRVVDTSIIPMPISAHTSAPAYVIGEKGSDMIKNTWSNVAAVN</sequence>
<dbReference type="Proteomes" id="UP000824533">
    <property type="component" value="Linkage Group LG15"/>
</dbReference>
<name>A0ACC1CV58_9NEOP</name>
<keyword evidence="2" id="KW-1185">Reference proteome</keyword>
<accession>A0ACC1CV58</accession>
<evidence type="ECO:0000313" key="1">
    <source>
        <dbReference type="EMBL" id="KAJ0175500.1"/>
    </source>
</evidence>
<comment type="caution">
    <text evidence="1">The sequence shown here is derived from an EMBL/GenBank/DDBJ whole genome shotgun (WGS) entry which is preliminary data.</text>
</comment>
<gene>
    <name evidence="1" type="ORF">K1T71_008659</name>
</gene>